<evidence type="ECO:0000313" key="10">
    <source>
        <dbReference type="Proteomes" id="UP000184304"/>
    </source>
</evidence>
<dbReference type="AlphaFoldDB" id="A0A1L9NBU1"/>
<accession>A0A1L9NBU1</accession>
<dbReference type="SUPFAM" id="SSF47095">
    <property type="entry name" value="HMG-box"/>
    <property type="match status" value="1"/>
</dbReference>
<keyword evidence="3 6" id="KW-0238">DNA-binding</keyword>
<keyword evidence="4" id="KW-0804">Transcription</keyword>
<feature type="compositionally biased region" description="Low complexity" evidence="7">
    <location>
        <begin position="301"/>
        <end position="310"/>
    </location>
</feature>
<dbReference type="InterPro" id="IPR036910">
    <property type="entry name" value="HMG_box_dom_sf"/>
</dbReference>
<dbReference type="EMBL" id="KV878187">
    <property type="protein sequence ID" value="OJI86743.1"/>
    <property type="molecule type" value="Genomic_DNA"/>
</dbReference>
<evidence type="ECO:0000256" key="5">
    <source>
        <dbReference type="ARBA" id="ARBA00023242"/>
    </source>
</evidence>
<gene>
    <name evidence="9" type="ORF">ASPTUDRAFT_27747</name>
</gene>
<keyword evidence="5 6" id="KW-0539">Nucleus</keyword>
<organism evidence="9 10">
    <name type="scientific">Aspergillus tubingensis (strain CBS 134.48)</name>
    <dbReference type="NCBI Taxonomy" id="767770"/>
    <lineage>
        <taxon>Eukaryota</taxon>
        <taxon>Fungi</taxon>
        <taxon>Dikarya</taxon>
        <taxon>Ascomycota</taxon>
        <taxon>Pezizomycotina</taxon>
        <taxon>Eurotiomycetes</taxon>
        <taxon>Eurotiomycetidae</taxon>
        <taxon>Eurotiales</taxon>
        <taxon>Aspergillaceae</taxon>
        <taxon>Aspergillus</taxon>
        <taxon>Aspergillus subgen. Circumdati</taxon>
    </lineage>
</organism>
<dbReference type="STRING" id="767770.A0A1L9NBU1"/>
<dbReference type="CDD" id="cd01389">
    <property type="entry name" value="HMG-box_ROX1-like"/>
    <property type="match status" value="1"/>
</dbReference>
<evidence type="ECO:0000256" key="1">
    <source>
        <dbReference type="ARBA" id="ARBA00004123"/>
    </source>
</evidence>
<reference evidence="10" key="1">
    <citation type="journal article" date="2017" name="Genome Biol.">
        <title>Comparative genomics reveals high biological diversity and specific adaptations in the industrially and medically important fungal genus Aspergillus.</title>
        <authorList>
            <person name="de Vries R.P."/>
            <person name="Riley R."/>
            <person name="Wiebenga A."/>
            <person name="Aguilar-Osorio G."/>
            <person name="Amillis S."/>
            <person name="Uchima C.A."/>
            <person name="Anderluh G."/>
            <person name="Asadollahi M."/>
            <person name="Askin M."/>
            <person name="Barry K."/>
            <person name="Battaglia E."/>
            <person name="Bayram O."/>
            <person name="Benocci T."/>
            <person name="Braus-Stromeyer S.A."/>
            <person name="Caldana C."/>
            <person name="Canovas D."/>
            <person name="Cerqueira G.C."/>
            <person name="Chen F."/>
            <person name="Chen W."/>
            <person name="Choi C."/>
            <person name="Clum A."/>
            <person name="Dos Santos R.A."/>
            <person name="Damasio A.R."/>
            <person name="Diallinas G."/>
            <person name="Emri T."/>
            <person name="Fekete E."/>
            <person name="Flipphi M."/>
            <person name="Freyberg S."/>
            <person name="Gallo A."/>
            <person name="Gournas C."/>
            <person name="Habgood R."/>
            <person name="Hainaut M."/>
            <person name="Harispe M.L."/>
            <person name="Henrissat B."/>
            <person name="Hilden K.S."/>
            <person name="Hope R."/>
            <person name="Hossain A."/>
            <person name="Karabika E."/>
            <person name="Karaffa L."/>
            <person name="Karanyi Z."/>
            <person name="Krasevec N."/>
            <person name="Kuo A."/>
            <person name="Kusch H."/>
            <person name="LaButti K."/>
            <person name="Lagendijk E.L."/>
            <person name="Lapidus A."/>
            <person name="Levasseur A."/>
            <person name="Lindquist E."/>
            <person name="Lipzen A."/>
            <person name="Logrieco A.F."/>
            <person name="MacCabe A."/>
            <person name="Maekelae M.R."/>
            <person name="Malavazi I."/>
            <person name="Melin P."/>
            <person name="Meyer V."/>
            <person name="Mielnichuk N."/>
            <person name="Miskei M."/>
            <person name="Molnar A.P."/>
            <person name="Mule G."/>
            <person name="Ngan C.Y."/>
            <person name="Orejas M."/>
            <person name="Orosz E."/>
            <person name="Ouedraogo J.P."/>
            <person name="Overkamp K.M."/>
            <person name="Park H.-S."/>
            <person name="Perrone G."/>
            <person name="Piumi F."/>
            <person name="Punt P.J."/>
            <person name="Ram A.F."/>
            <person name="Ramon A."/>
            <person name="Rauscher S."/>
            <person name="Record E."/>
            <person name="Riano-Pachon D.M."/>
            <person name="Robert V."/>
            <person name="Roehrig J."/>
            <person name="Ruller R."/>
            <person name="Salamov A."/>
            <person name="Salih N.S."/>
            <person name="Samson R.A."/>
            <person name="Sandor E."/>
            <person name="Sanguinetti M."/>
            <person name="Schuetze T."/>
            <person name="Sepcic K."/>
            <person name="Shelest E."/>
            <person name="Sherlock G."/>
            <person name="Sophianopoulou V."/>
            <person name="Squina F.M."/>
            <person name="Sun H."/>
            <person name="Susca A."/>
            <person name="Todd R.B."/>
            <person name="Tsang A."/>
            <person name="Unkles S.E."/>
            <person name="van de Wiele N."/>
            <person name="van Rossen-Uffink D."/>
            <person name="Oliveira J.V."/>
            <person name="Vesth T.C."/>
            <person name="Visser J."/>
            <person name="Yu J.-H."/>
            <person name="Zhou M."/>
            <person name="Andersen M.R."/>
            <person name="Archer D.B."/>
            <person name="Baker S.E."/>
            <person name="Benoit I."/>
            <person name="Brakhage A.A."/>
            <person name="Braus G.H."/>
            <person name="Fischer R."/>
            <person name="Frisvad J.C."/>
            <person name="Goldman G.H."/>
            <person name="Houbraken J."/>
            <person name="Oakley B."/>
            <person name="Pocsi I."/>
            <person name="Scazzocchio C."/>
            <person name="Seiboth B."/>
            <person name="vanKuyk P.A."/>
            <person name="Wortman J."/>
            <person name="Dyer P.S."/>
            <person name="Grigoriev I.V."/>
        </authorList>
    </citation>
    <scope>NUCLEOTIDE SEQUENCE [LARGE SCALE GENOMIC DNA]</scope>
    <source>
        <strain evidence="10">CBS 134.48</strain>
    </source>
</reference>
<dbReference type="SMART" id="SM00398">
    <property type="entry name" value="HMG"/>
    <property type="match status" value="1"/>
</dbReference>
<keyword evidence="10" id="KW-1185">Reference proteome</keyword>
<evidence type="ECO:0000256" key="7">
    <source>
        <dbReference type="SAM" id="MobiDB-lite"/>
    </source>
</evidence>
<feature type="region of interest" description="Disordered" evidence="7">
    <location>
        <begin position="104"/>
        <end position="153"/>
    </location>
</feature>
<feature type="DNA-binding region" description="HMG box" evidence="6">
    <location>
        <begin position="197"/>
        <end position="265"/>
    </location>
</feature>
<comment type="subcellular location">
    <subcellularLocation>
        <location evidence="1">Nucleus</location>
    </subcellularLocation>
</comment>
<dbReference type="InterPro" id="IPR050917">
    <property type="entry name" value="SOX_TF"/>
</dbReference>
<dbReference type="PROSITE" id="PS50118">
    <property type="entry name" value="HMG_BOX_2"/>
    <property type="match status" value="1"/>
</dbReference>
<feature type="region of interest" description="Disordered" evidence="7">
    <location>
        <begin position="64"/>
        <end position="84"/>
    </location>
</feature>
<feature type="region of interest" description="Disordered" evidence="7">
    <location>
        <begin position="259"/>
        <end position="313"/>
    </location>
</feature>
<sequence>MATVATARMIRGQPPSPPHSTDGDPAPEVHRTSCGTLQQAYSHHDPYGSMLHGNRASGDIYEHRPHSLEYTPPSSQYVSSGDYPRSLSMQAPVSEMATNGLQVNTPPPAADEGLVSESVPRWSSPPSQRQVTRARVARSPRVRRRNRNRKDTRVELEGPLSEVTKHLTNIPIRDMERWVNRSIEVRHQEVAKRNGKVARPMNSFMLYRSAYADRTKQWFAQNNHQVVSEAAGDSWRLESPEIRQKYELLANIEKSNHLKAHPGYKFSPSKDKKKRAGSEDERPLASTPGSTSAFLQNRAASSSEIDSSGWESRDSTPFDFADHGLHLPGDTYLSSSAWHAANHGRPHPGMIPSSEPSHYLHQTIHAGLIPHVEDVRFKKTGLHGIQYATSSSTPLAALPGATHHDLLQPSTSLPGDGQLDPQLLTLQTELQSPNQLFGSSHNMWQDSSNVNCYTSPSSSLAPYSIPYTTTTYSQGIHTLETDPALDGTGGDFDTWINQQGTTY</sequence>
<feature type="compositionally biased region" description="Polar residues" evidence="7">
    <location>
        <begin position="287"/>
        <end position="300"/>
    </location>
</feature>
<evidence type="ECO:0000256" key="2">
    <source>
        <dbReference type="ARBA" id="ARBA00023015"/>
    </source>
</evidence>
<evidence type="ECO:0000256" key="3">
    <source>
        <dbReference type="ARBA" id="ARBA00023125"/>
    </source>
</evidence>
<dbReference type="GO" id="GO:0000978">
    <property type="term" value="F:RNA polymerase II cis-regulatory region sequence-specific DNA binding"/>
    <property type="evidence" value="ECO:0007669"/>
    <property type="project" value="TreeGrafter"/>
</dbReference>
<evidence type="ECO:0000256" key="4">
    <source>
        <dbReference type="ARBA" id="ARBA00023163"/>
    </source>
</evidence>
<dbReference type="GO" id="GO:0005634">
    <property type="term" value="C:nucleus"/>
    <property type="evidence" value="ECO:0007669"/>
    <property type="project" value="UniProtKB-SubCell"/>
</dbReference>
<feature type="region of interest" description="Disordered" evidence="7">
    <location>
        <begin position="1"/>
        <end position="31"/>
    </location>
</feature>
<proteinExistence type="predicted"/>
<dbReference type="PANTHER" id="PTHR45803:SF5">
    <property type="entry name" value="SOX100B"/>
    <property type="match status" value="1"/>
</dbReference>
<dbReference type="Gene3D" id="1.10.30.10">
    <property type="entry name" value="High mobility group box domain"/>
    <property type="match status" value="1"/>
</dbReference>
<dbReference type="PANTHER" id="PTHR45803">
    <property type="entry name" value="SOX100B"/>
    <property type="match status" value="1"/>
</dbReference>
<dbReference type="Pfam" id="PF00505">
    <property type="entry name" value="HMG_box"/>
    <property type="match status" value="1"/>
</dbReference>
<dbReference type="OrthoDB" id="2307332at2759"/>
<dbReference type="GO" id="GO:0000981">
    <property type="term" value="F:DNA-binding transcription factor activity, RNA polymerase II-specific"/>
    <property type="evidence" value="ECO:0007669"/>
    <property type="project" value="TreeGrafter"/>
</dbReference>
<name>A0A1L9NBU1_ASPTC</name>
<evidence type="ECO:0000259" key="8">
    <source>
        <dbReference type="PROSITE" id="PS50118"/>
    </source>
</evidence>
<evidence type="ECO:0000256" key="6">
    <source>
        <dbReference type="PROSITE-ProRule" id="PRU00267"/>
    </source>
</evidence>
<protein>
    <recommendedName>
        <fullName evidence="8">HMG box domain-containing protein</fullName>
    </recommendedName>
</protein>
<dbReference type="InterPro" id="IPR009071">
    <property type="entry name" value="HMG_box_dom"/>
</dbReference>
<dbReference type="OMA" id="GANNHQI"/>
<feature type="domain" description="HMG box" evidence="8">
    <location>
        <begin position="197"/>
        <end position="265"/>
    </location>
</feature>
<evidence type="ECO:0000313" key="9">
    <source>
        <dbReference type="EMBL" id="OJI86743.1"/>
    </source>
</evidence>
<dbReference type="VEuPathDB" id="FungiDB:ASPTUDRAFT_27747"/>
<dbReference type="Proteomes" id="UP000184304">
    <property type="component" value="Unassembled WGS sequence"/>
</dbReference>
<feature type="compositionally biased region" description="Basic residues" evidence="7">
    <location>
        <begin position="135"/>
        <end position="148"/>
    </location>
</feature>
<keyword evidence="2" id="KW-0805">Transcription regulation</keyword>